<dbReference type="OMA" id="IHVCAKN"/>
<name>A0A0L8HP57_OCTBM</name>
<dbReference type="Gene3D" id="3.30.230.90">
    <property type="match status" value="1"/>
</dbReference>
<dbReference type="STRING" id="37653.A0A0L8HP57"/>
<protein>
    <submittedName>
        <fullName evidence="1">Uncharacterized protein</fullName>
    </submittedName>
</protein>
<sequence>MRIILLRRRPTIEFFSICRLFFTLPVQQPEVTKEGSSLVMAAPTSFGAGPTETFPVHSKQASAEINGNQTEVVCSSYEDYIFLIVTQYMKIGTLIRLSPENVIDSQRNPFVSSKVLLGKDEPMTHVLAKNIQLSMSTSKPVLLSLAMKDTSRETLTEVIKLVQQCKVWS</sequence>
<dbReference type="InterPro" id="IPR018788">
    <property type="entry name" value="Proteasome_assmbl_chp_3"/>
</dbReference>
<dbReference type="AlphaFoldDB" id="A0A0L8HP57"/>
<gene>
    <name evidence="1" type="ORF">OCBIM_22009874mg</name>
</gene>
<accession>A0A0L8HP57</accession>
<dbReference type="PANTHER" id="PTHR31051:SF1">
    <property type="entry name" value="PROTEASOME ASSEMBLY CHAPERONE 3"/>
    <property type="match status" value="1"/>
</dbReference>
<dbReference type="InterPro" id="IPR053720">
    <property type="entry name" value="Psm_Assembly_Chaperone"/>
</dbReference>
<dbReference type="OrthoDB" id="5839at2759"/>
<proteinExistence type="predicted"/>
<dbReference type="EMBL" id="KQ417621">
    <property type="protein sequence ID" value="KOF91026.1"/>
    <property type="molecule type" value="Genomic_DNA"/>
</dbReference>
<evidence type="ECO:0000313" key="1">
    <source>
        <dbReference type="EMBL" id="KOF91026.1"/>
    </source>
</evidence>
<dbReference type="PANTHER" id="PTHR31051">
    <property type="entry name" value="PROTEASOME ASSEMBLY CHAPERONE 3"/>
    <property type="match status" value="1"/>
</dbReference>
<organism evidence="1">
    <name type="scientific">Octopus bimaculoides</name>
    <name type="common">California two-spotted octopus</name>
    <dbReference type="NCBI Taxonomy" id="37653"/>
    <lineage>
        <taxon>Eukaryota</taxon>
        <taxon>Metazoa</taxon>
        <taxon>Spiralia</taxon>
        <taxon>Lophotrochozoa</taxon>
        <taxon>Mollusca</taxon>
        <taxon>Cephalopoda</taxon>
        <taxon>Coleoidea</taxon>
        <taxon>Octopodiformes</taxon>
        <taxon>Octopoda</taxon>
        <taxon>Incirrata</taxon>
        <taxon>Octopodidae</taxon>
        <taxon>Octopus</taxon>
    </lineage>
</organism>
<dbReference type="Pfam" id="PF10178">
    <property type="entry name" value="PAC3"/>
    <property type="match status" value="1"/>
</dbReference>
<dbReference type="GO" id="GO:0043248">
    <property type="term" value="P:proteasome assembly"/>
    <property type="evidence" value="ECO:0007669"/>
    <property type="project" value="InterPro"/>
</dbReference>
<reference evidence="1" key="1">
    <citation type="submission" date="2015-07" db="EMBL/GenBank/DDBJ databases">
        <title>MeaNS - Measles Nucleotide Surveillance Program.</title>
        <authorList>
            <person name="Tran T."/>
            <person name="Druce J."/>
        </authorList>
    </citation>
    <scope>NUCLEOTIDE SEQUENCE</scope>
    <source>
        <strain evidence="1">UCB-OBI-ISO-001</strain>
        <tissue evidence="1">Gonad</tissue>
    </source>
</reference>